<sequence length="150" mass="16661">MARSIVSIPEKFGGAPHVEGTDLTIAEVQAYWSQPGIYAAQIRERFPELSEAELGAAVTWAEPKDPKHHFIAERSEPSRQRFTICGEAGDWSVLIETLDEDGAVFSSKDYWEATLEDALRYFQEDGLENLAWTDAETGLSVDLATLIDAK</sequence>
<dbReference type="RefSeq" id="WP_374037200.1">
    <property type="nucleotide sequence ID" value="NZ_CP169082.1"/>
</dbReference>
<protein>
    <submittedName>
        <fullName evidence="1">DUF433 domain-containing protein</fullName>
    </submittedName>
</protein>
<dbReference type="Proteomes" id="UP001596152">
    <property type="component" value="Unassembled WGS sequence"/>
</dbReference>
<dbReference type="InterPro" id="IPR009057">
    <property type="entry name" value="Homeodomain-like_sf"/>
</dbReference>
<dbReference type="InterPro" id="IPR036388">
    <property type="entry name" value="WH-like_DNA-bd_sf"/>
</dbReference>
<dbReference type="InterPro" id="IPR007367">
    <property type="entry name" value="DUF433"/>
</dbReference>
<dbReference type="SUPFAM" id="SSF46689">
    <property type="entry name" value="Homeodomain-like"/>
    <property type="match status" value="1"/>
</dbReference>
<organism evidence="1 2">
    <name type="scientific">Brevundimonas staleyi</name>
    <dbReference type="NCBI Taxonomy" id="74326"/>
    <lineage>
        <taxon>Bacteria</taxon>
        <taxon>Pseudomonadati</taxon>
        <taxon>Pseudomonadota</taxon>
        <taxon>Alphaproteobacteria</taxon>
        <taxon>Caulobacterales</taxon>
        <taxon>Caulobacteraceae</taxon>
        <taxon>Brevundimonas</taxon>
    </lineage>
</organism>
<comment type="caution">
    <text evidence="1">The sequence shown here is derived from an EMBL/GenBank/DDBJ whole genome shotgun (WGS) entry which is preliminary data.</text>
</comment>
<reference evidence="2" key="1">
    <citation type="journal article" date="2019" name="Int. J. Syst. Evol. Microbiol.">
        <title>The Global Catalogue of Microorganisms (GCM) 10K type strain sequencing project: providing services to taxonomists for standard genome sequencing and annotation.</title>
        <authorList>
            <consortium name="The Broad Institute Genomics Platform"/>
            <consortium name="The Broad Institute Genome Sequencing Center for Infectious Disease"/>
            <person name="Wu L."/>
            <person name="Ma J."/>
        </authorList>
    </citation>
    <scope>NUCLEOTIDE SEQUENCE [LARGE SCALE GENOMIC DNA]</scope>
    <source>
        <strain evidence="2">JCM 12125</strain>
    </source>
</reference>
<accession>A0ABW0FS55</accession>
<gene>
    <name evidence="1" type="ORF">ACFPIE_11570</name>
</gene>
<proteinExistence type="predicted"/>
<evidence type="ECO:0000313" key="2">
    <source>
        <dbReference type="Proteomes" id="UP001596152"/>
    </source>
</evidence>
<name>A0ABW0FS55_9CAUL</name>
<keyword evidence="2" id="KW-1185">Reference proteome</keyword>
<dbReference type="Gene3D" id="1.10.10.10">
    <property type="entry name" value="Winged helix-like DNA-binding domain superfamily/Winged helix DNA-binding domain"/>
    <property type="match status" value="1"/>
</dbReference>
<dbReference type="Pfam" id="PF04255">
    <property type="entry name" value="DUF433"/>
    <property type="match status" value="1"/>
</dbReference>
<dbReference type="EMBL" id="JBHSLF010000022">
    <property type="protein sequence ID" value="MFC5344555.1"/>
    <property type="molecule type" value="Genomic_DNA"/>
</dbReference>
<evidence type="ECO:0000313" key="1">
    <source>
        <dbReference type="EMBL" id="MFC5344555.1"/>
    </source>
</evidence>